<proteinExistence type="predicted"/>
<name>A0A1G5EAJ2_9FLAO</name>
<dbReference type="PRINTS" id="PR01415">
    <property type="entry name" value="ANKYRIN"/>
</dbReference>
<dbReference type="PANTHER" id="PTHR24166">
    <property type="entry name" value="ROLLING PEBBLES, ISOFORM B"/>
    <property type="match status" value="1"/>
</dbReference>
<keyword evidence="4" id="KW-0732">Signal</keyword>
<evidence type="ECO:0000256" key="4">
    <source>
        <dbReference type="SAM" id="SignalP"/>
    </source>
</evidence>
<dbReference type="InterPro" id="IPR036770">
    <property type="entry name" value="Ankyrin_rpt-contain_sf"/>
</dbReference>
<feature type="chain" id="PRO_5011443093" evidence="4">
    <location>
        <begin position="20"/>
        <end position="490"/>
    </location>
</feature>
<dbReference type="PANTHER" id="PTHR24166:SF48">
    <property type="entry name" value="PROTEIN VAPYRIN"/>
    <property type="match status" value="1"/>
</dbReference>
<dbReference type="PROSITE" id="PS50088">
    <property type="entry name" value="ANK_REPEAT"/>
    <property type="match status" value="4"/>
</dbReference>
<protein>
    <submittedName>
        <fullName evidence="5">Ankyrin repeat</fullName>
    </submittedName>
</protein>
<dbReference type="PROSITE" id="PS50297">
    <property type="entry name" value="ANK_REP_REGION"/>
    <property type="match status" value="4"/>
</dbReference>
<feature type="repeat" description="ANK" evidence="3">
    <location>
        <begin position="430"/>
        <end position="463"/>
    </location>
</feature>
<reference evidence="5 6" key="1">
    <citation type="submission" date="2016-10" db="EMBL/GenBank/DDBJ databases">
        <authorList>
            <person name="de Groot N.N."/>
        </authorList>
    </citation>
    <scope>NUCLEOTIDE SEQUENCE [LARGE SCALE GENOMIC DNA]</scope>
    <source>
        <strain evidence="5 6">CGMCC 1.7031</strain>
    </source>
</reference>
<dbReference type="Gene3D" id="1.25.40.20">
    <property type="entry name" value="Ankyrin repeat-containing domain"/>
    <property type="match status" value="3"/>
</dbReference>
<keyword evidence="1" id="KW-0677">Repeat</keyword>
<feature type="repeat" description="ANK" evidence="3">
    <location>
        <begin position="324"/>
        <end position="356"/>
    </location>
</feature>
<dbReference type="STRING" id="490189.SAMN02927903_00996"/>
<evidence type="ECO:0000256" key="3">
    <source>
        <dbReference type="PROSITE-ProRule" id="PRU00023"/>
    </source>
</evidence>
<dbReference type="InterPro" id="IPR002110">
    <property type="entry name" value="Ankyrin_rpt"/>
</dbReference>
<dbReference type="Pfam" id="PF12796">
    <property type="entry name" value="Ank_2"/>
    <property type="match status" value="2"/>
</dbReference>
<accession>A0A1G5EAJ2</accession>
<feature type="repeat" description="ANK" evidence="3">
    <location>
        <begin position="89"/>
        <end position="121"/>
    </location>
</feature>
<evidence type="ECO:0000313" key="6">
    <source>
        <dbReference type="Proteomes" id="UP000199354"/>
    </source>
</evidence>
<dbReference type="InterPro" id="IPR050889">
    <property type="entry name" value="Dendritic_Spine_Reg/Scaffold"/>
</dbReference>
<dbReference type="SUPFAM" id="SSF48403">
    <property type="entry name" value="Ankyrin repeat"/>
    <property type="match status" value="2"/>
</dbReference>
<dbReference type="EMBL" id="FMVF01000004">
    <property type="protein sequence ID" value="SCY23986.1"/>
    <property type="molecule type" value="Genomic_DNA"/>
</dbReference>
<feature type="repeat" description="ANK" evidence="3">
    <location>
        <begin position="257"/>
        <end position="290"/>
    </location>
</feature>
<evidence type="ECO:0000256" key="1">
    <source>
        <dbReference type="ARBA" id="ARBA00022737"/>
    </source>
</evidence>
<keyword evidence="6" id="KW-1185">Reference proteome</keyword>
<evidence type="ECO:0000256" key="2">
    <source>
        <dbReference type="ARBA" id="ARBA00023043"/>
    </source>
</evidence>
<dbReference type="SMART" id="SM00248">
    <property type="entry name" value="ANK"/>
    <property type="match status" value="9"/>
</dbReference>
<dbReference type="Pfam" id="PF00023">
    <property type="entry name" value="Ank"/>
    <property type="match status" value="1"/>
</dbReference>
<feature type="signal peptide" evidence="4">
    <location>
        <begin position="1"/>
        <end position="19"/>
    </location>
</feature>
<gene>
    <name evidence="5" type="ORF">SAMN02927903_00996</name>
</gene>
<dbReference type="AlphaFoldDB" id="A0A1G5EAJ2"/>
<dbReference type="OrthoDB" id="2575953at2"/>
<keyword evidence="2 3" id="KW-0040">ANK repeat</keyword>
<dbReference type="RefSeq" id="WP_091141195.1">
    <property type="nucleotide sequence ID" value="NZ_FMVF01000004.1"/>
</dbReference>
<sequence length="490" mass="53470">MNTRYYILFAFFFVLGAQAQNVFLDRAYWKAAPTVTTVKADIKKGNNPVELNSNAFDATVYAIIENAPDATVKFLLDQPGNDVNKITHDGRTYIFWAAYKGNTELMQYLQKRGAKTDIIEDHGYTIANFAASTGQANTKVYELCVDYGAKLQKDLDHEGANALLLSAANAKDLSLIDYFLNKGVDLKSTDAHGSGLLDYAAKAGSQKVMEALLAKGLHFSDNAMIMAAQGTRANTNTLETYKFLESKGANTKAVSASGDNPLHFIVRKENQSEIVQYFLSKEVDVNQANKDGNTVFMNAARSSDLAVVDLLAGKTKNVNALNAKGQSALALAVQNNSVEVVSFLLEKGADVNVSDKDGNGLTYYLAQSYNAKKSEEFEAKVQKLEAKGFSLAEPQKNGNTLYHFAVAKDDLDLAARAQSLKIDINQKNKEGLTALHKAAMTAKNDKFMKFLIESGAQTSAKTDMDETAFELAGENELLKKNNVSIDFLKA</sequence>
<dbReference type="Proteomes" id="UP000199354">
    <property type="component" value="Unassembled WGS sequence"/>
</dbReference>
<evidence type="ECO:0000313" key="5">
    <source>
        <dbReference type="EMBL" id="SCY23986.1"/>
    </source>
</evidence>
<organism evidence="5 6">
    <name type="scientific">Flavobacterium caeni</name>
    <dbReference type="NCBI Taxonomy" id="490189"/>
    <lineage>
        <taxon>Bacteria</taxon>
        <taxon>Pseudomonadati</taxon>
        <taxon>Bacteroidota</taxon>
        <taxon>Flavobacteriia</taxon>
        <taxon>Flavobacteriales</taxon>
        <taxon>Flavobacteriaceae</taxon>
        <taxon>Flavobacterium</taxon>
    </lineage>
</organism>